<dbReference type="AlphaFoldDB" id="A0A502DIU4"/>
<dbReference type="EMBL" id="RCZG01000029">
    <property type="protein sequence ID" value="TPG24016.1"/>
    <property type="molecule type" value="Genomic_DNA"/>
</dbReference>
<dbReference type="RefSeq" id="WP_140700240.1">
    <property type="nucleotide sequence ID" value="NZ_RCZG01000029.1"/>
</dbReference>
<evidence type="ECO:0000259" key="5">
    <source>
        <dbReference type="PROSITE" id="PS50977"/>
    </source>
</evidence>
<comment type="caution">
    <text evidence="6">The sequence shown here is derived from an EMBL/GenBank/DDBJ whole genome shotgun (WGS) entry which is preliminary data.</text>
</comment>
<reference evidence="6 7" key="1">
    <citation type="journal article" date="2019" name="Environ. Microbiol.">
        <title>Species interactions and distinct microbial communities in high Arctic permafrost affected cryosols are associated with the CH4 and CO2 gas fluxes.</title>
        <authorList>
            <person name="Altshuler I."/>
            <person name="Hamel J."/>
            <person name="Turney S."/>
            <person name="Magnuson E."/>
            <person name="Levesque R."/>
            <person name="Greer C."/>
            <person name="Whyte L.G."/>
        </authorList>
    </citation>
    <scope>NUCLEOTIDE SEQUENCE [LARGE SCALE GENOMIC DNA]</scope>
    <source>
        <strain evidence="6 7">S5.20</strain>
    </source>
</reference>
<feature type="DNA-binding region" description="H-T-H motif" evidence="4">
    <location>
        <begin position="34"/>
        <end position="53"/>
    </location>
</feature>
<evidence type="ECO:0000256" key="2">
    <source>
        <dbReference type="ARBA" id="ARBA00023125"/>
    </source>
</evidence>
<sequence>MSAPLPIEGGPRSRTRRAILDAAMAVLAENPTASLGDIAATAGVGRSTLHRYFAERTDLLRALALHVHALSNAAIEHAEPDCGPAVDALRRVVECQLDLGPIVPFVYNDPTITADPELAAELDKGDEVIVEVLDRAATQGSAGPPGWPRMVFWALLLAGYESAKQGTPRVQVVDAIMASLTQGTINPNQS</sequence>
<dbReference type="GO" id="GO:0000976">
    <property type="term" value="F:transcription cis-regulatory region binding"/>
    <property type="evidence" value="ECO:0007669"/>
    <property type="project" value="TreeGrafter"/>
</dbReference>
<evidence type="ECO:0000313" key="6">
    <source>
        <dbReference type="EMBL" id="TPG24016.1"/>
    </source>
</evidence>
<dbReference type="InterPro" id="IPR001647">
    <property type="entry name" value="HTH_TetR"/>
</dbReference>
<dbReference type="OrthoDB" id="3869819at2"/>
<dbReference type="Gene3D" id="1.10.357.10">
    <property type="entry name" value="Tetracycline Repressor, domain 2"/>
    <property type="match status" value="1"/>
</dbReference>
<evidence type="ECO:0000256" key="4">
    <source>
        <dbReference type="PROSITE-ProRule" id="PRU00335"/>
    </source>
</evidence>
<keyword evidence="3" id="KW-0804">Transcription</keyword>
<dbReference type="Pfam" id="PF00440">
    <property type="entry name" value="TetR_N"/>
    <property type="match status" value="1"/>
</dbReference>
<organism evidence="6 7">
    <name type="scientific">Mycolicibacterium hodleri</name>
    <dbReference type="NCBI Taxonomy" id="49897"/>
    <lineage>
        <taxon>Bacteria</taxon>
        <taxon>Bacillati</taxon>
        <taxon>Actinomycetota</taxon>
        <taxon>Actinomycetes</taxon>
        <taxon>Mycobacteriales</taxon>
        <taxon>Mycobacteriaceae</taxon>
        <taxon>Mycolicibacterium</taxon>
    </lineage>
</organism>
<name>A0A502DIU4_9MYCO</name>
<gene>
    <name evidence="6" type="ORF">EAH80_30840</name>
</gene>
<dbReference type="Proteomes" id="UP000320095">
    <property type="component" value="Unassembled WGS sequence"/>
</dbReference>
<dbReference type="InterPro" id="IPR009057">
    <property type="entry name" value="Homeodomain-like_sf"/>
</dbReference>
<dbReference type="InterPro" id="IPR050109">
    <property type="entry name" value="HTH-type_TetR-like_transc_reg"/>
</dbReference>
<protein>
    <submittedName>
        <fullName evidence="6">TetR/AcrR family transcriptional regulator</fullName>
    </submittedName>
</protein>
<keyword evidence="1" id="KW-0805">Transcription regulation</keyword>
<accession>A0A502DIU4</accession>
<dbReference type="PROSITE" id="PS50977">
    <property type="entry name" value="HTH_TETR_2"/>
    <property type="match status" value="1"/>
</dbReference>
<evidence type="ECO:0000256" key="1">
    <source>
        <dbReference type="ARBA" id="ARBA00023015"/>
    </source>
</evidence>
<dbReference type="PANTHER" id="PTHR30055">
    <property type="entry name" value="HTH-TYPE TRANSCRIPTIONAL REGULATOR RUTR"/>
    <property type="match status" value="1"/>
</dbReference>
<evidence type="ECO:0000313" key="7">
    <source>
        <dbReference type="Proteomes" id="UP000320095"/>
    </source>
</evidence>
<keyword evidence="2 4" id="KW-0238">DNA-binding</keyword>
<dbReference type="GO" id="GO:0003700">
    <property type="term" value="F:DNA-binding transcription factor activity"/>
    <property type="evidence" value="ECO:0007669"/>
    <property type="project" value="TreeGrafter"/>
</dbReference>
<proteinExistence type="predicted"/>
<keyword evidence="7" id="KW-1185">Reference proteome</keyword>
<evidence type="ECO:0000256" key="3">
    <source>
        <dbReference type="ARBA" id="ARBA00023163"/>
    </source>
</evidence>
<dbReference type="PANTHER" id="PTHR30055:SF234">
    <property type="entry name" value="HTH-TYPE TRANSCRIPTIONAL REGULATOR BETI"/>
    <property type="match status" value="1"/>
</dbReference>
<feature type="domain" description="HTH tetR-type" evidence="5">
    <location>
        <begin position="13"/>
        <end position="71"/>
    </location>
</feature>
<dbReference type="SUPFAM" id="SSF46689">
    <property type="entry name" value="Homeodomain-like"/>
    <property type="match status" value="1"/>
</dbReference>